<evidence type="ECO:0000256" key="4">
    <source>
        <dbReference type="ARBA" id="ARBA00022917"/>
    </source>
</evidence>
<keyword evidence="3" id="KW-0067">ATP-binding</keyword>
<evidence type="ECO:0000259" key="7">
    <source>
        <dbReference type="Pfam" id="PF02934"/>
    </source>
</evidence>
<dbReference type="AlphaFoldDB" id="A0A2M8KR58"/>
<keyword evidence="2" id="KW-0547">Nucleotide-binding</keyword>
<dbReference type="Pfam" id="PF02934">
    <property type="entry name" value="GatB_N"/>
    <property type="match status" value="1"/>
</dbReference>
<evidence type="ECO:0000313" key="8">
    <source>
        <dbReference type="EMBL" id="PJE62406.1"/>
    </source>
</evidence>
<comment type="catalytic activity">
    <reaction evidence="5">
        <text>L-glutamyl-tRNA(Gln) + L-glutamine + ATP + H2O = L-glutaminyl-tRNA(Gln) + L-glutamate + ADP + phosphate + H(+)</text>
        <dbReference type="Rhea" id="RHEA:17521"/>
        <dbReference type="Rhea" id="RHEA-COMP:9681"/>
        <dbReference type="Rhea" id="RHEA-COMP:9684"/>
        <dbReference type="ChEBI" id="CHEBI:15377"/>
        <dbReference type="ChEBI" id="CHEBI:15378"/>
        <dbReference type="ChEBI" id="CHEBI:29985"/>
        <dbReference type="ChEBI" id="CHEBI:30616"/>
        <dbReference type="ChEBI" id="CHEBI:43474"/>
        <dbReference type="ChEBI" id="CHEBI:58359"/>
        <dbReference type="ChEBI" id="CHEBI:78520"/>
        <dbReference type="ChEBI" id="CHEBI:78521"/>
        <dbReference type="ChEBI" id="CHEBI:456216"/>
    </reaction>
</comment>
<keyword evidence="1" id="KW-0436">Ligase</keyword>
<dbReference type="SUPFAM" id="SSF55931">
    <property type="entry name" value="Glutamine synthetase/guanido kinase"/>
    <property type="match status" value="1"/>
</dbReference>
<evidence type="ECO:0000256" key="1">
    <source>
        <dbReference type="ARBA" id="ARBA00022598"/>
    </source>
</evidence>
<keyword evidence="4" id="KW-0648">Protein biosynthesis</keyword>
<dbReference type="InterPro" id="IPR003789">
    <property type="entry name" value="Asn/Gln_tRNA_amidoTrase-B-like"/>
</dbReference>
<dbReference type="GO" id="GO:0016884">
    <property type="term" value="F:carbon-nitrogen ligase activity, with glutamine as amido-N-donor"/>
    <property type="evidence" value="ECO:0007669"/>
    <property type="project" value="InterPro"/>
</dbReference>
<dbReference type="Gene3D" id="1.10.10.410">
    <property type="match status" value="1"/>
</dbReference>
<dbReference type="SUPFAM" id="SSF89095">
    <property type="entry name" value="GatB/YqeY motif"/>
    <property type="match status" value="1"/>
</dbReference>
<evidence type="ECO:0000256" key="5">
    <source>
        <dbReference type="ARBA" id="ARBA00047913"/>
    </source>
</evidence>
<dbReference type="InterPro" id="IPR006075">
    <property type="entry name" value="Asn/Gln-tRNA_Trfase_suB/E_cat"/>
</dbReference>
<evidence type="ECO:0000256" key="3">
    <source>
        <dbReference type="ARBA" id="ARBA00022840"/>
    </source>
</evidence>
<dbReference type="Pfam" id="PF02637">
    <property type="entry name" value="GatB_Yqey"/>
    <property type="match status" value="1"/>
</dbReference>
<evidence type="ECO:0000256" key="2">
    <source>
        <dbReference type="ARBA" id="ARBA00022741"/>
    </source>
</evidence>
<name>A0A2M8KR58_9BACT</name>
<evidence type="ECO:0000313" key="9">
    <source>
        <dbReference type="Proteomes" id="UP000229554"/>
    </source>
</evidence>
<dbReference type="PANTHER" id="PTHR11659">
    <property type="entry name" value="GLUTAMYL-TRNA GLN AMIDOTRANSFERASE SUBUNIT B MITOCHONDRIAL AND PROKARYOTIC PET112-RELATED"/>
    <property type="match status" value="1"/>
</dbReference>
<feature type="domain" description="Aspartyl/Glutamyl-tRNA(Gln) amidotransferase subunit B/E catalytic" evidence="7">
    <location>
        <begin position="1"/>
        <end position="66"/>
    </location>
</feature>
<organism evidence="8 9">
    <name type="scientific">Candidatus Roizmanbacteria bacterium CG10_big_fil_rev_8_21_14_0_10_39_6</name>
    <dbReference type="NCBI Taxonomy" id="1974853"/>
    <lineage>
        <taxon>Bacteria</taxon>
        <taxon>Candidatus Roizmaniibacteriota</taxon>
    </lineage>
</organism>
<gene>
    <name evidence="8" type="ORF">COU88_05145</name>
</gene>
<evidence type="ECO:0000259" key="6">
    <source>
        <dbReference type="Pfam" id="PF02637"/>
    </source>
</evidence>
<dbReference type="InterPro" id="IPR017959">
    <property type="entry name" value="Asn/Gln-tRNA_amidoTrfase_suB/E"/>
</dbReference>
<sequence length="220" mass="25200">MRKAIDFELERQASILQKGEIPAQETRRYIEANGSTTAMRQKEEAHDYRYMPEPDIPPVAINKDQLQLLKKHVETTELPNERLKTLMETQIKREDALLLVDDKKLGDFLITVIQLCTSEEKQNGFIQKLVNYLVNKKISSSVSKQQFYKQAQLLSKPIETDTVLLRQYLKEALENNKAAVSDYKAGNINAINSMVGYIMKESKGAFHAKIVLEELEKALT</sequence>
<dbReference type="InterPro" id="IPR023168">
    <property type="entry name" value="GatB_Yqey_C_2"/>
</dbReference>
<comment type="caution">
    <text evidence="8">The sequence shown here is derived from an EMBL/GenBank/DDBJ whole genome shotgun (WGS) entry which is preliminary data.</text>
</comment>
<dbReference type="GO" id="GO:0006412">
    <property type="term" value="P:translation"/>
    <property type="evidence" value="ECO:0007669"/>
    <property type="project" value="UniProtKB-KW"/>
</dbReference>
<dbReference type="Proteomes" id="UP000229554">
    <property type="component" value="Unassembled WGS sequence"/>
</dbReference>
<accession>A0A2M8KR58</accession>
<proteinExistence type="predicted"/>
<dbReference type="InterPro" id="IPR014746">
    <property type="entry name" value="Gln_synth/guanido_kin_cat_dom"/>
</dbReference>
<evidence type="ECO:0008006" key="10">
    <source>
        <dbReference type="Google" id="ProtNLM"/>
    </source>
</evidence>
<protein>
    <recommendedName>
        <fullName evidence="10">Asn/Gln amidotransferase domain-containing protein</fullName>
    </recommendedName>
</protein>
<dbReference type="InterPro" id="IPR018027">
    <property type="entry name" value="Asn/Gln_amidotransferase"/>
</dbReference>
<reference evidence="9" key="1">
    <citation type="submission" date="2017-09" db="EMBL/GenBank/DDBJ databases">
        <title>Depth-based differentiation of microbial function through sediment-hosted aquifers and enrichment of novel symbionts in the deep terrestrial subsurface.</title>
        <authorList>
            <person name="Probst A.J."/>
            <person name="Ladd B."/>
            <person name="Jarett J.K."/>
            <person name="Geller-Mcgrath D.E."/>
            <person name="Sieber C.M.K."/>
            <person name="Emerson J.B."/>
            <person name="Anantharaman K."/>
            <person name="Thomas B.C."/>
            <person name="Malmstrom R."/>
            <person name="Stieglmeier M."/>
            <person name="Klingl A."/>
            <person name="Woyke T."/>
            <person name="Ryan C.M."/>
            <person name="Banfield J.F."/>
        </authorList>
    </citation>
    <scope>NUCLEOTIDE SEQUENCE [LARGE SCALE GENOMIC DNA]</scope>
</reference>
<dbReference type="EMBL" id="PFED01000210">
    <property type="protein sequence ID" value="PJE62406.1"/>
    <property type="molecule type" value="Genomic_DNA"/>
</dbReference>
<dbReference type="GO" id="GO:0005524">
    <property type="term" value="F:ATP binding"/>
    <property type="evidence" value="ECO:0007669"/>
    <property type="project" value="UniProtKB-KW"/>
</dbReference>
<feature type="domain" description="Asn/Gln amidotransferase" evidence="6">
    <location>
        <begin position="159"/>
        <end position="219"/>
    </location>
</feature>